<comment type="caution">
    <text evidence="1">The sequence shown here is derived from an EMBL/GenBank/DDBJ whole genome shotgun (WGS) entry which is preliminary data.</text>
</comment>
<dbReference type="EMBL" id="VSRR010138878">
    <property type="protein sequence ID" value="MPD03966.1"/>
    <property type="molecule type" value="Genomic_DNA"/>
</dbReference>
<proteinExistence type="predicted"/>
<accession>A0A5B7KAX7</accession>
<keyword evidence="2" id="KW-1185">Reference proteome</keyword>
<dbReference type="Proteomes" id="UP000324222">
    <property type="component" value="Unassembled WGS sequence"/>
</dbReference>
<dbReference type="AlphaFoldDB" id="A0A5B7KAX7"/>
<reference evidence="1 2" key="1">
    <citation type="submission" date="2019-05" db="EMBL/GenBank/DDBJ databases">
        <title>Another draft genome of Portunus trituberculatus and its Hox gene families provides insights of decapod evolution.</title>
        <authorList>
            <person name="Jeong J.-H."/>
            <person name="Song I."/>
            <person name="Kim S."/>
            <person name="Choi T."/>
            <person name="Kim D."/>
            <person name="Ryu S."/>
            <person name="Kim W."/>
        </authorList>
    </citation>
    <scope>NUCLEOTIDE SEQUENCE [LARGE SCALE GENOMIC DNA]</scope>
    <source>
        <tissue evidence="1">Muscle</tissue>
    </source>
</reference>
<name>A0A5B7KAX7_PORTR</name>
<organism evidence="1 2">
    <name type="scientific">Portunus trituberculatus</name>
    <name type="common">Swimming crab</name>
    <name type="synonym">Neptunus trituberculatus</name>
    <dbReference type="NCBI Taxonomy" id="210409"/>
    <lineage>
        <taxon>Eukaryota</taxon>
        <taxon>Metazoa</taxon>
        <taxon>Ecdysozoa</taxon>
        <taxon>Arthropoda</taxon>
        <taxon>Crustacea</taxon>
        <taxon>Multicrustacea</taxon>
        <taxon>Malacostraca</taxon>
        <taxon>Eumalacostraca</taxon>
        <taxon>Eucarida</taxon>
        <taxon>Decapoda</taxon>
        <taxon>Pleocyemata</taxon>
        <taxon>Brachyura</taxon>
        <taxon>Eubrachyura</taxon>
        <taxon>Portunoidea</taxon>
        <taxon>Portunidae</taxon>
        <taxon>Portuninae</taxon>
        <taxon>Portunus</taxon>
    </lineage>
</organism>
<evidence type="ECO:0000313" key="2">
    <source>
        <dbReference type="Proteomes" id="UP000324222"/>
    </source>
</evidence>
<sequence>MAHVTEENLLKKKLVEMRVISEVMVLGVMERVVVLVVEVVEVMVLKVEFFSILVVMRFINGCQKCSGRDGVWRDVASQDRAELREAGHAKSLMGNMPEM</sequence>
<evidence type="ECO:0000313" key="1">
    <source>
        <dbReference type="EMBL" id="MPD03966.1"/>
    </source>
</evidence>
<protein>
    <submittedName>
        <fullName evidence="1">Uncharacterized protein</fullName>
    </submittedName>
</protein>
<gene>
    <name evidence="1" type="ORF">E2C01_099628</name>
</gene>